<accession>A0AAN6ETP2</accession>
<organism evidence="1 2">
    <name type="scientific">Exophiala dermatitidis</name>
    <name type="common">Black yeast-like fungus</name>
    <name type="synonym">Wangiella dermatitidis</name>
    <dbReference type="NCBI Taxonomy" id="5970"/>
    <lineage>
        <taxon>Eukaryota</taxon>
        <taxon>Fungi</taxon>
        <taxon>Dikarya</taxon>
        <taxon>Ascomycota</taxon>
        <taxon>Pezizomycotina</taxon>
        <taxon>Eurotiomycetes</taxon>
        <taxon>Chaetothyriomycetidae</taxon>
        <taxon>Chaetothyriales</taxon>
        <taxon>Herpotrichiellaceae</taxon>
        <taxon>Exophiala</taxon>
    </lineage>
</organism>
<sequence>MPRTARFSFAYNSIILDHHAIQTRRALSRVKANYHLFLRNQPKGPQFKTQDLGPSRKWQVPKMKNIEDREQSKALGMLDTYNMSSNQMRLRTLAFDGGNAMDYD</sequence>
<proteinExistence type="predicted"/>
<name>A0AAN6ETP2_EXODE</name>
<dbReference type="EMBL" id="JAJGCB010000009">
    <property type="protein sequence ID" value="KAJ8991068.1"/>
    <property type="molecule type" value="Genomic_DNA"/>
</dbReference>
<gene>
    <name evidence="1" type="ORF">HRR80_005124</name>
</gene>
<evidence type="ECO:0000313" key="1">
    <source>
        <dbReference type="EMBL" id="KAJ8991068.1"/>
    </source>
</evidence>
<dbReference type="AlphaFoldDB" id="A0AAN6ETP2"/>
<evidence type="ECO:0000313" key="2">
    <source>
        <dbReference type="Proteomes" id="UP001161757"/>
    </source>
</evidence>
<protein>
    <submittedName>
        <fullName evidence="1">Uncharacterized protein</fullName>
    </submittedName>
</protein>
<reference evidence="1" key="1">
    <citation type="submission" date="2023-01" db="EMBL/GenBank/DDBJ databases">
        <title>Exophiala dermititidis isolated from Cystic Fibrosis Patient.</title>
        <authorList>
            <person name="Kurbessoian T."/>
            <person name="Crocker A."/>
            <person name="Murante D."/>
            <person name="Hogan D.A."/>
            <person name="Stajich J.E."/>
        </authorList>
    </citation>
    <scope>NUCLEOTIDE SEQUENCE</scope>
    <source>
        <strain evidence="1">Ex8</strain>
    </source>
</reference>
<dbReference type="Proteomes" id="UP001161757">
    <property type="component" value="Unassembled WGS sequence"/>
</dbReference>
<comment type="caution">
    <text evidence="1">The sequence shown here is derived from an EMBL/GenBank/DDBJ whole genome shotgun (WGS) entry which is preliminary data.</text>
</comment>